<evidence type="ECO:0000256" key="1">
    <source>
        <dbReference type="SAM" id="MobiDB-lite"/>
    </source>
</evidence>
<dbReference type="AlphaFoldDB" id="I0YT98"/>
<feature type="compositionally biased region" description="Basic residues" evidence="1">
    <location>
        <begin position="1"/>
        <end position="15"/>
    </location>
</feature>
<gene>
    <name evidence="2" type="ORF">COCSUDRAFT_48189</name>
</gene>
<reference evidence="2 3" key="1">
    <citation type="journal article" date="2012" name="Genome Biol.">
        <title>The genome of the polar eukaryotic microalga coccomyxa subellipsoidea reveals traits of cold adaptation.</title>
        <authorList>
            <person name="Blanc G."/>
            <person name="Agarkova I."/>
            <person name="Grimwood J."/>
            <person name="Kuo A."/>
            <person name="Brueggeman A."/>
            <person name="Dunigan D."/>
            <person name="Gurnon J."/>
            <person name="Ladunga I."/>
            <person name="Lindquist E."/>
            <person name="Lucas S."/>
            <person name="Pangilinan J."/>
            <person name="Proschold T."/>
            <person name="Salamov A."/>
            <person name="Schmutz J."/>
            <person name="Weeks D."/>
            <person name="Yamada T."/>
            <person name="Claverie J.M."/>
            <person name="Grigoriev I."/>
            <person name="Van Etten J."/>
            <person name="Lomsadze A."/>
            <person name="Borodovsky M."/>
        </authorList>
    </citation>
    <scope>NUCLEOTIDE SEQUENCE [LARGE SCALE GENOMIC DNA]</scope>
    <source>
        <strain evidence="2 3">C-169</strain>
    </source>
</reference>
<protein>
    <submittedName>
        <fullName evidence="2">Uncharacterized protein</fullName>
    </submittedName>
</protein>
<evidence type="ECO:0000313" key="2">
    <source>
        <dbReference type="EMBL" id="EIE21617.1"/>
    </source>
</evidence>
<feature type="region of interest" description="Disordered" evidence="1">
    <location>
        <begin position="146"/>
        <end position="183"/>
    </location>
</feature>
<feature type="region of interest" description="Disordered" evidence="1">
    <location>
        <begin position="56"/>
        <end position="131"/>
    </location>
</feature>
<name>I0YT98_COCSC</name>
<dbReference type="EMBL" id="AGSI01000012">
    <property type="protein sequence ID" value="EIE21617.1"/>
    <property type="molecule type" value="Genomic_DNA"/>
</dbReference>
<dbReference type="Proteomes" id="UP000007264">
    <property type="component" value="Unassembled WGS sequence"/>
</dbReference>
<keyword evidence="3" id="KW-1185">Reference proteome</keyword>
<dbReference type="RefSeq" id="XP_005646161.1">
    <property type="nucleotide sequence ID" value="XM_005646104.1"/>
</dbReference>
<accession>I0YT98</accession>
<comment type="caution">
    <text evidence="2">The sequence shown here is derived from an EMBL/GenBank/DDBJ whole genome shotgun (WGS) entry which is preliminary data.</text>
</comment>
<feature type="region of interest" description="Disordered" evidence="1">
    <location>
        <begin position="222"/>
        <end position="250"/>
    </location>
</feature>
<dbReference type="KEGG" id="csl:COCSUDRAFT_48189"/>
<evidence type="ECO:0000313" key="3">
    <source>
        <dbReference type="Proteomes" id="UP000007264"/>
    </source>
</evidence>
<sequence length="308" mass="31968">MAKRSSAPKRFKINKPPRNERQKAGSTSDVQPAEDIIKQPLQDLAVTAKLELRVPIKKQPTGTAPCASKSASPDITDSQMVVVSDSETGAEPTEGFSPGTPTREDAAAMALSGCTTPRSESSDTGDEGQAACRADQMCQNISTTSISAADLPLFSPRQLQAVSSEDGEATDGHQDDQSPPCPEEAVIISSWTPVPPASPTSNTEKVCATAGSLQIVKEKTECLPGPQEPGRFDESAPSPPTPPATSSEVLDETRAAVESAVEHPRGLVGMAVWACSAMHLLAMPAVDLAVAAAIEILAASSALAVVLC</sequence>
<organism evidence="2 3">
    <name type="scientific">Coccomyxa subellipsoidea (strain C-169)</name>
    <name type="common">Green microalga</name>
    <dbReference type="NCBI Taxonomy" id="574566"/>
    <lineage>
        <taxon>Eukaryota</taxon>
        <taxon>Viridiplantae</taxon>
        <taxon>Chlorophyta</taxon>
        <taxon>core chlorophytes</taxon>
        <taxon>Trebouxiophyceae</taxon>
        <taxon>Trebouxiophyceae incertae sedis</taxon>
        <taxon>Coccomyxaceae</taxon>
        <taxon>Coccomyxa</taxon>
        <taxon>Coccomyxa subellipsoidea</taxon>
    </lineage>
</organism>
<proteinExistence type="predicted"/>
<feature type="region of interest" description="Disordered" evidence="1">
    <location>
        <begin position="1"/>
        <end position="36"/>
    </location>
</feature>
<dbReference type="GeneID" id="17039601"/>
<feature type="compositionally biased region" description="Polar residues" evidence="1">
    <location>
        <begin position="69"/>
        <end position="87"/>
    </location>
</feature>